<dbReference type="PANTHER" id="PTHR46775">
    <property type="entry name" value="FLOCCULATION PROTEIN (DUF1296)"/>
    <property type="match status" value="1"/>
</dbReference>
<dbReference type="GO" id="GO:0051082">
    <property type="term" value="F:unfolded protein binding"/>
    <property type="evidence" value="ECO:0007669"/>
    <property type="project" value="TreeGrafter"/>
</dbReference>
<feature type="region of interest" description="Disordered" evidence="1">
    <location>
        <begin position="754"/>
        <end position="775"/>
    </location>
</feature>
<dbReference type="PANTHER" id="PTHR46775:SF1">
    <property type="entry name" value="FLOCCULATION PROTEIN (DUF1296)"/>
    <property type="match status" value="1"/>
</dbReference>
<feature type="domain" description="GBF-interacting protein 1 N-terminal" evidence="2">
    <location>
        <begin position="7"/>
        <end position="66"/>
    </location>
</feature>
<name>A0A9D5DH54_9LILI</name>
<dbReference type="EMBL" id="JAGGNH010000001">
    <property type="protein sequence ID" value="KAJ0989712.1"/>
    <property type="molecule type" value="Genomic_DNA"/>
</dbReference>
<keyword evidence="4" id="KW-1185">Reference proteome</keyword>
<feature type="compositionally biased region" description="Low complexity" evidence="1">
    <location>
        <begin position="760"/>
        <end position="773"/>
    </location>
</feature>
<feature type="region of interest" description="Disordered" evidence="1">
    <location>
        <begin position="489"/>
        <end position="518"/>
    </location>
</feature>
<dbReference type="OrthoDB" id="753279at2759"/>
<feature type="compositionally biased region" description="Low complexity" evidence="1">
    <location>
        <begin position="308"/>
        <end position="328"/>
    </location>
</feature>
<dbReference type="InterPro" id="IPR009060">
    <property type="entry name" value="UBA-like_sf"/>
</dbReference>
<feature type="compositionally biased region" description="Basic and acidic residues" evidence="1">
    <location>
        <begin position="64"/>
        <end position="84"/>
    </location>
</feature>
<dbReference type="AlphaFoldDB" id="A0A9D5DH54"/>
<dbReference type="Proteomes" id="UP001085076">
    <property type="component" value="Miscellaneous, Linkage group lg01"/>
</dbReference>
<dbReference type="InterPro" id="IPR009719">
    <property type="entry name" value="GIP1_N"/>
</dbReference>
<feature type="compositionally biased region" description="Polar residues" evidence="1">
    <location>
        <begin position="138"/>
        <end position="163"/>
    </location>
</feature>
<evidence type="ECO:0000313" key="3">
    <source>
        <dbReference type="EMBL" id="KAJ0989712.1"/>
    </source>
</evidence>
<accession>A0A9D5DH54</accession>
<feature type="region of interest" description="Disordered" evidence="1">
    <location>
        <begin position="57"/>
        <end position="115"/>
    </location>
</feature>
<evidence type="ECO:0000259" key="2">
    <source>
        <dbReference type="Pfam" id="PF06972"/>
    </source>
</evidence>
<organism evidence="3 4">
    <name type="scientific">Dioscorea zingiberensis</name>
    <dbReference type="NCBI Taxonomy" id="325984"/>
    <lineage>
        <taxon>Eukaryota</taxon>
        <taxon>Viridiplantae</taxon>
        <taxon>Streptophyta</taxon>
        <taxon>Embryophyta</taxon>
        <taxon>Tracheophyta</taxon>
        <taxon>Spermatophyta</taxon>
        <taxon>Magnoliopsida</taxon>
        <taxon>Liliopsida</taxon>
        <taxon>Dioscoreales</taxon>
        <taxon>Dioscoreaceae</taxon>
        <taxon>Dioscorea</taxon>
    </lineage>
</organism>
<protein>
    <recommendedName>
        <fullName evidence="2">GBF-interacting protein 1 N-terminal domain-containing protein</fullName>
    </recommendedName>
</protein>
<feature type="region of interest" description="Disordered" evidence="1">
    <location>
        <begin position="138"/>
        <end position="164"/>
    </location>
</feature>
<feature type="region of interest" description="Disordered" evidence="1">
    <location>
        <begin position="267"/>
        <end position="359"/>
    </location>
</feature>
<proteinExistence type="predicted"/>
<dbReference type="Pfam" id="PF06972">
    <property type="entry name" value="GIP1_N"/>
    <property type="match status" value="1"/>
</dbReference>
<comment type="caution">
    <text evidence="3">The sequence shown here is derived from an EMBL/GenBank/DDBJ whole genome shotgun (WGS) entry which is preliminary data.</text>
</comment>
<dbReference type="SUPFAM" id="SSF46934">
    <property type="entry name" value="UBA-like"/>
    <property type="match status" value="1"/>
</dbReference>
<evidence type="ECO:0000313" key="4">
    <source>
        <dbReference type="Proteomes" id="UP001085076"/>
    </source>
</evidence>
<dbReference type="InterPro" id="IPR044277">
    <property type="entry name" value="GIP1"/>
</dbReference>
<gene>
    <name evidence="3" type="ORF">J5N97_008068</name>
</gene>
<evidence type="ECO:0000256" key="1">
    <source>
        <dbReference type="SAM" id="MobiDB-lite"/>
    </source>
</evidence>
<feature type="compositionally biased region" description="Polar residues" evidence="1">
    <location>
        <begin position="295"/>
        <end position="307"/>
    </location>
</feature>
<reference evidence="3" key="1">
    <citation type="submission" date="2021-03" db="EMBL/GenBank/DDBJ databases">
        <authorList>
            <person name="Li Z."/>
            <person name="Yang C."/>
        </authorList>
    </citation>
    <scope>NUCLEOTIDE SEQUENCE</scope>
    <source>
        <strain evidence="3">Dzin_1.0</strain>
        <tissue evidence="3">Leaf</tissue>
    </source>
</reference>
<feature type="compositionally biased region" description="Polar residues" evidence="1">
    <location>
        <begin position="91"/>
        <end position="106"/>
    </location>
</feature>
<feature type="compositionally biased region" description="Polar residues" evidence="1">
    <location>
        <begin position="348"/>
        <end position="359"/>
    </location>
</feature>
<reference evidence="3" key="2">
    <citation type="journal article" date="2022" name="Hortic Res">
        <title>The genome of Dioscorea zingiberensis sheds light on the biosynthesis, origin and evolution of the medicinally important diosgenin saponins.</title>
        <authorList>
            <person name="Li Y."/>
            <person name="Tan C."/>
            <person name="Li Z."/>
            <person name="Guo J."/>
            <person name="Li S."/>
            <person name="Chen X."/>
            <person name="Wang C."/>
            <person name="Dai X."/>
            <person name="Yang H."/>
            <person name="Song W."/>
            <person name="Hou L."/>
            <person name="Xu J."/>
            <person name="Tong Z."/>
            <person name="Xu A."/>
            <person name="Yuan X."/>
            <person name="Wang W."/>
            <person name="Yang Q."/>
            <person name="Chen L."/>
            <person name="Sun Z."/>
            <person name="Wang K."/>
            <person name="Pan B."/>
            <person name="Chen J."/>
            <person name="Bao Y."/>
            <person name="Liu F."/>
            <person name="Qi X."/>
            <person name="Gang D.R."/>
            <person name="Wen J."/>
            <person name="Li J."/>
        </authorList>
    </citation>
    <scope>NUCLEOTIDE SEQUENCE</scope>
    <source>
        <strain evidence="3">Dzin_1.0</strain>
    </source>
</reference>
<sequence length="889" mass="94685">MSARVSIPGNVRRMIQDIKEIAGNHGDDEVYAVLKECSMDPNETAQRLLLEDTFHEVKRKRDKRKESNKESTDSRWRPGAEGKGGRGGRVNYSSRNIANDTSSGRSVNAGRENGAEKVNANTPLFVHDAEIKSRIPSQSSVGALANGTSNVKSSFSSQGSTSHVPDVNCVIKTEEIFTAKSNKTGTTMTSKISESSQPVPVSSQVLSSKTAAYTSEVYSSASDPVLAPNLDVCAPGVVGTTKSEVETQSAVGKTVNKVVSLDAADSELSSIDTKDSSEMGNNYMHGKLQGKSPRNEANQLLDTPQQMPSSSLAASISSRPSFNHSSRSQQLSAPHKAGPNKEWKPKTSHASTAHTSAMPVTSEIISVTVEAVDHSVPTASSTASEDGIPKLQKKLEGLYFADTRHVIIPNHLQVPESERSGLSFGNFDGIFGLGTSFVNDPNSDKCSTQLSESSQEIDENVEQCPSGQVAPPTVQEASYLDDLQSSALKSENLPSREADVSSGGSAVQECDQSKPKPTLATEVPRHSIVQTAPTYPTFDLTPQMLGGQFAAFEGTENQPRDASRFPSFVAQQTFDPSSFYTQFYRPPIDGDGHFSPFLAPGAATKYNGNFSVLPAQTGQSPQEGGNPMVLSSTGPTLAVSQATGVMQSSNPNTQQPVPVFRQPAGVHITHYHPNYIPYNQYISPFFVQPATTLHPFLSSTAFPQQPPTGGIFTPPPAATSPNPLKYTMAQFKPGSNTGNSTHVGMPTGYGAYNSTPAGYSPNPSGTSGNSNSNEDLTASQFKESSVYMTGQQSDGSAVWFATPGHDIPGLQASSFYNLPPHQHLSFATSQAGHGAYPGIYHPTQTVSPTAVHPLLPQSQPLAGAIEMVGPPAGVYQQPQRAPINWANNY</sequence>